<evidence type="ECO:0000313" key="2">
    <source>
        <dbReference type="Proteomes" id="UP000001075"/>
    </source>
</evidence>
<sequence length="56" mass="6394">MECVNSWRKNTSESCIKVRHRTLAESLTHQQALVQHSSFVLNAFQAGSYFNNIIVV</sequence>
<dbReference type="EMBL" id="JH002204">
    <property type="protein sequence ID" value="EGW02965.1"/>
    <property type="molecule type" value="Genomic_DNA"/>
</dbReference>
<accession>G3IEJ2</accession>
<dbReference type="Proteomes" id="UP000001075">
    <property type="component" value="Unassembled WGS sequence"/>
</dbReference>
<proteinExistence type="predicted"/>
<dbReference type="InParanoid" id="G3IEJ2"/>
<gene>
    <name evidence="1" type="ORF">I79_022139</name>
</gene>
<name>G3IEJ2_CRIGR</name>
<protein>
    <submittedName>
        <fullName evidence="1">Uncharacterized protein</fullName>
    </submittedName>
</protein>
<evidence type="ECO:0000313" key="1">
    <source>
        <dbReference type="EMBL" id="EGW02965.1"/>
    </source>
</evidence>
<reference evidence="2" key="1">
    <citation type="journal article" date="2011" name="Nat. Biotechnol.">
        <title>The genomic sequence of the Chinese hamster ovary (CHO)-K1 cell line.</title>
        <authorList>
            <person name="Xu X."/>
            <person name="Nagarajan H."/>
            <person name="Lewis N.E."/>
            <person name="Pan S."/>
            <person name="Cai Z."/>
            <person name="Liu X."/>
            <person name="Chen W."/>
            <person name="Xie M."/>
            <person name="Wang W."/>
            <person name="Hammond S."/>
            <person name="Andersen M.R."/>
            <person name="Neff N."/>
            <person name="Passarelli B."/>
            <person name="Koh W."/>
            <person name="Fan H.C."/>
            <person name="Wang J."/>
            <person name="Gui Y."/>
            <person name="Lee K.H."/>
            <person name="Betenbaugh M.J."/>
            <person name="Quake S.R."/>
            <person name="Famili I."/>
            <person name="Palsson B.O."/>
            <person name="Wang J."/>
        </authorList>
    </citation>
    <scope>NUCLEOTIDE SEQUENCE [LARGE SCALE GENOMIC DNA]</scope>
    <source>
        <strain evidence="2">CHO K1 cell line</strain>
    </source>
</reference>
<organism evidence="1 2">
    <name type="scientific">Cricetulus griseus</name>
    <name type="common">Chinese hamster</name>
    <name type="synonym">Cricetulus barabensis griseus</name>
    <dbReference type="NCBI Taxonomy" id="10029"/>
    <lineage>
        <taxon>Eukaryota</taxon>
        <taxon>Metazoa</taxon>
        <taxon>Chordata</taxon>
        <taxon>Craniata</taxon>
        <taxon>Vertebrata</taxon>
        <taxon>Euteleostomi</taxon>
        <taxon>Mammalia</taxon>
        <taxon>Eutheria</taxon>
        <taxon>Euarchontoglires</taxon>
        <taxon>Glires</taxon>
        <taxon>Rodentia</taxon>
        <taxon>Myomorpha</taxon>
        <taxon>Muroidea</taxon>
        <taxon>Cricetidae</taxon>
        <taxon>Cricetinae</taxon>
        <taxon>Cricetulus</taxon>
    </lineage>
</organism>
<dbReference type="AlphaFoldDB" id="G3IEJ2"/>